<keyword evidence="5" id="KW-0804">Transcription</keyword>
<evidence type="ECO:0000256" key="3">
    <source>
        <dbReference type="ARBA" id="ARBA00023015"/>
    </source>
</evidence>
<dbReference type="InterPro" id="IPR015424">
    <property type="entry name" value="PyrdxlP-dep_Trfase"/>
</dbReference>
<dbReference type="Pfam" id="PF00155">
    <property type="entry name" value="Aminotran_1_2"/>
    <property type="match status" value="1"/>
</dbReference>
<dbReference type="Gene3D" id="1.10.10.10">
    <property type="entry name" value="Winged helix-like DNA-binding domain superfamily/Winged helix DNA-binding domain"/>
    <property type="match status" value="1"/>
</dbReference>
<dbReference type="CDD" id="cd00609">
    <property type="entry name" value="AAT_like"/>
    <property type="match status" value="1"/>
</dbReference>
<keyword evidence="4 8" id="KW-0238">DNA-binding</keyword>
<dbReference type="AlphaFoldDB" id="A0A2Y9B2G3"/>
<dbReference type="PANTHER" id="PTHR46577">
    <property type="entry name" value="HTH-TYPE TRANSCRIPTIONAL REGULATORY PROTEIN GABR"/>
    <property type="match status" value="1"/>
</dbReference>
<organism evidence="8 10">
    <name type="scientific">Jannaschia seohaensis</name>
    <dbReference type="NCBI Taxonomy" id="475081"/>
    <lineage>
        <taxon>Bacteria</taxon>
        <taxon>Pseudomonadati</taxon>
        <taxon>Pseudomonadota</taxon>
        <taxon>Alphaproteobacteria</taxon>
        <taxon>Rhodobacterales</taxon>
        <taxon>Roseobacteraceae</taxon>
        <taxon>Jannaschia</taxon>
    </lineage>
</organism>
<evidence type="ECO:0000259" key="6">
    <source>
        <dbReference type="PROSITE" id="PS50949"/>
    </source>
</evidence>
<keyword evidence="3" id="KW-0805">Transcription regulation</keyword>
<evidence type="ECO:0000313" key="9">
    <source>
        <dbReference type="Proteomes" id="UP000245839"/>
    </source>
</evidence>
<dbReference type="InterPro" id="IPR036388">
    <property type="entry name" value="WH-like_DNA-bd_sf"/>
</dbReference>
<evidence type="ECO:0000256" key="4">
    <source>
        <dbReference type="ARBA" id="ARBA00023125"/>
    </source>
</evidence>
<evidence type="ECO:0000313" key="10">
    <source>
        <dbReference type="Proteomes" id="UP000251571"/>
    </source>
</evidence>
<dbReference type="InterPro" id="IPR036390">
    <property type="entry name" value="WH_DNA-bd_sf"/>
</dbReference>
<dbReference type="EMBL" id="UETC01000014">
    <property type="protein sequence ID" value="SSA50636.1"/>
    <property type="molecule type" value="Genomic_DNA"/>
</dbReference>
<keyword evidence="2" id="KW-0663">Pyridoxal phosphate</keyword>
<evidence type="ECO:0000256" key="2">
    <source>
        <dbReference type="ARBA" id="ARBA00022898"/>
    </source>
</evidence>
<dbReference type="PANTHER" id="PTHR46577:SF1">
    <property type="entry name" value="HTH-TYPE TRANSCRIPTIONAL REGULATORY PROTEIN GABR"/>
    <property type="match status" value="1"/>
</dbReference>
<dbReference type="InterPro" id="IPR000524">
    <property type="entry name" value="Tscrpt_reg_HTH_GntR"/>
</dbReference>
<dbReference type="PROSITE" id="PS50949">
    <property type="entry name" value="HTH_GNTR"/>
    <property type="match status" value="1"/>
</dbReference>
<dbReference type="GO" id="GO:0003677">
    <property type="term" value="F:DNA binding"/>
    <property type="evidence" value="ECO:0007669"/>
    <property type="project" value="UniProtKB-KW"/>
</dbReference>
<keyword evidence="8" id="KW-0032">Aminotransferase</keyword>
<protein>
    <submittedName>
        <fullName evidence="7">DNA-binding transcriptional MocR family regulator</fullName>
    </submittedName>
    <submittedName>
        <fullName evidence="8">DNA-binding transcriptional regulator, MocR family, contains an aminotransferase domain</fullName>
    </submittedName>
</protein>
<dbReference type="Pfam" id="PF00392">
    <property type="entry name" value="GntR"/>
    <property type="match status" value="1"/>
</dbReference>
<evidence type="ECO:0000313" key="7">
    <source>
        <dbReference type="EMBL" id="PWJ13310.1"/>
    </source>
</evidence>
<dbReference type="EMBL" id="QGDJ01000014">
    <property type="protein sequence ID" value="PWJ13310.1"/>
    <property type="molecule type" value="Genomic_DNA"/>
</dbReference>
<dbReference type="InterPro" id="IPR004839">
    <property type="entry name" value="Aminotransferase_I/II_large"/>
</dbReference>
<dbReference type="Gene3D" id="3.40.640.10">
    <property type="entry name" value="Type I PLP-dependent aspartate aminotransferase-like (Major domain)"/>
    <property type="match status" value="1"/>
</dbReference>
<comment type="similarity">
    <text evidence="1">In the C-terminal section; belongs to the class-I pyridoxal-phosphate-dependent aminotransferase family.</text>
</comment>
<feature type="domain" description="HTH gntR-type" evidence="6">
    <location>
        <begin position="19"/>
        <end position="87"/>
    </location>
</feature>
<dbReference type="Proteomes" id="UP000251571">
    <property type="component" value="Unassembled WGS sequence"/>
</dbReference>
<dbReference type="GO" id="GO:0003700">
    <property type="term" value="F:DNA-binding transcription factor activity"/>
    <property type="evidence" value="ECO:0007669"/>
    <property type="project" value="InterPro"/>
</dbReference>
<accession>A0A2Y9B2G3</accession>
<reference evidence="7 9" key="2">
    <citation type="submission" date="2018-03" db="EMBL/GenBank/DDBJ databases">
        <title>Genomic Encyclopedia of Archaeal and Bacterial Type Strains, Phase II (KMG-II): from individual species to whole genera.</title>
        <authorList>
            <person name="Goeker M."/>
        </authorList>
    </citation>
    <scope>NUCLEOTIDE SEQUENCE [LARGE SCALE GENOMIC DNA]</scope>
    <source>
        <strain evidence="7 9">DSM 25227</strain>
    </source>
</reference>
<evidence type="ECO:0000256" key="1">
    <source>
        <dbReference type="ARBA" id="ARBA00005384"/>
    </source>
</evidence>
<dbReference type="GO" id="GO:0008483">
    <property type="term" value="F:transaminase activity"/>
    <property type="evidence" value="ECO:0007669"/>
    <property type="project" value="UniProtKB-KW"/>
</dbReference>
<evidence type="ECO:0000313" key="8">
    <source>
        <dbReference type="EMBL" id="SSA50636.1"/>
    </source>
</evidence>
<dbReference type="RefSeq" id="WP_170125513.1">
    <property type="nucleotide sequence ID" value="NZ_QGDJ01000014.1"/>
</dbReference>
<dbReference type="SMART" id="SM00345">
    <property type="entry name" value="HTH_GNTR"/>
    <property type="match status" value="1"/>
</dbReference>
<dbReference type="SUPFAM" id="SSF46785">
    <property type="entry name" value="Winged helix' DNA-binding domain"/>
    <property type="match status" value="1"/>
</dbReference>
<dbReference type="SUPFAM" id="SSF53383">
    <property type="entry name" value="PLP-dependent transferases"/>
    <property type="match status" value="1"/>
</dbReference>
<reference evidence="8 10" key="1">
    <citation type="submission" date="2016-10" db="EMBL/GenBank/DDBJ databases">
        <authorList>
            <person name="Cai Z."/>
        </authorList>
    </citation>
    <scope>NUCLEOTIDE SEQUENCE [LARGE SCALE GENOMIC DNA]</scope>
    <source>
        <strain evidence="8 10">DSM 25227</strain>
    </source>
</reference>
<keyword evidence="9" id="KW-1185">Reference proteome</keyword>
<dbReference type="InterPro" id="IPR051446">
    <property type="entry name" value="HTH_trans_reg/aminotransferase"/>
</dbReference>
<dbReference type="InterPro" id="IPR015421">
    <property type="entry name" value="PyrdxlP-dep_Trfase_major"/>
</dbReference>
<dbReference type="CDD" id="cd07377">
    <property type="entry name" value="WHTH_GntR"/>
    <property type="match status" value="1"/>
</dbReference>
<dbReference type="Proteomes" id="UP000245839">
    <property type="component" value="Unassembled WGS sequence"/>
</dbReference>
<sequence length="478" mass="51199">MGTITDSNIIEVDFGADPRAKYIVLEGAVRAAIDRGDLPPGTRLPPVRDLAWKIGVTPGTVARAYSRLTEAGVLTAEVGRGTYVAEPSAPAPIYAEFQAPLEVDAVAHGTGGDNWAVNMLSPHLPSVGQGALIRRLMGEIAQDPPSGLMHYPHFAGERPAREAAAAFLAHPMLGPVAPDDITLSHGGQQAIALVLQTVLRGRRPAVLLEELAYPGFRRMAEVLRADVIDVAIDDQGVVPEALLAAARGADAQILCVSPDVQNPTCTEMPLARREALVAAARSADIQILEDDCYRMGEATLPSLRSLAPERVWHVSSIAKTITPALRLGFALAPPGRQLSLRRAAEYNSFGLATPISDLAARLLIHPDLPGLMDELRATVGRYIADAREILDGHALTARDDVSFLWLQLPRGWRASSFCRAAEEIGVKLRAAEEYASREANAPHAVRFAVNTGVTPESWRAALTRLRGLLDHPPEGLGV</sequence>
<dbReference type="GO" id="GO:0030170">
    <property type="term" value="F:pyridoxal phosphate binding"/>
    <property type="evidence" value="ECO:0007669"/>
    <property type="project" value="InterPro"/>
</dbReference>
<keyword evidence="8" id="KW-0808">Transferase</keyword>
<evidence type="ECO:0000256" key="5">
    <source>
        <dbReference type="ARBA" id="ARBA00023163"/>
    </source>
</evidence>
<gene>
    <name evidence="7" type="ORF">BCF38_11473</name>
    <name evidence="8" type="ORF">SAMN05421539_11473</name>
</gene>
<name>A0A2Y9B2G3_9RHOB</name>
<proteinExistence type="inferred from homology"/>